<dbReference type="Pfam" id="PF00535">
    <property type="entry name" value="Glycos_transf_2"/>
    <property type="match status" value="1"/>
</dbReference>
<dbReference type="CDD" id="cd00761">
    <property type="entry name" value="Glyco_tranf_GTA_type"/>
    <property type="match status" value="1"/>
</dbReference>
<dbReference type="PANTHER" id="PTHR22916:SF51">
    <property type="entry name" value="GLYCOSYLTRANSFERASE EPSH-RELATED"/>
    <property type="match status" value="1"/>
</dbReference>
<evidence type="ECO:0000313" key="4">
    <source>
        <dbReference type="EMBL" id="HJA71929.1"/>
    </source>
</evidence>
<dbReference type="SUPFAM" id="SSF53448">
    <property type="entry name" value="Nucleotide-diphospho-sugar transferases"/>
    <property type="match status" value="1"/>
</dbReference>
<dbReference type="InterPro" id="IPR001173">
    <property type="entry name" value="Glyco_trans_2-like"/>
</dbReference>
<reference evidence="4" key="1">
    <citation type="journal article" date="2021" name="PeerJ">
        <title>Extensive microbial diversity within the chicken gut microbiome revealed by metagenomics and culture.</title>
        <authorList>
            <person name="Gilroy R."/>
            <person name="Ravi A."/>
            <person name="Getino M."/>
            <person name="Pursley I."/>
            <person name="Horton D.L."/>
            <person name="Alikhan N.F."/>
            <person name="Baker D."/>
            <person name="Gharbi K."/>
            <person name="Hall N."/>
            <person name="Watson M."/>
            <person name="Adriaenssens E.M."/>
            <person name="Foster-Nyarko E."/>
            <person name="Jarju S."/>
            <person name="Secka A."/>
            <person name="Antonio M."/>
            <person name="Oren A."/>
            <person name="Chaudhuri R.R."/>
            <person name="La Ragione R."/>
            <person name="Hildebrand F."/>
            <person name="Pallen M.J."/>
        </authorList>
    </citation>
    <scope>NUCLEOTIDE SEQUENCE</scope>
    <source>
        <strain evidence="4">CHK178-16964</strain>
    </source>
</reference>
<evidence type="ECO:0000259" key="3">
    <source>
        <dbReference type="Pfam" id="PF00535"/>
    </source>
</evidence>
<reference evidence="4" key="2">
    <citation type="submission" date="2021-04" db="EMBL/GenBank/DDBJ databases">
        <authorList>
            <person name="Gilroy R."/>
        </authorList>
    </citation>
    <scope>NUCLEOTIDE SEQUENCE</scope>
    <source>
        <strain evidence="4">CHK178-16964</strain>
    </source>
</reference>
<accession>A0A9D2HK21</accession>
<evidence type="ECO:0000256" key="1">
    <source>
        <dbReference type="ARBA" id="ARBA00022676"/>
    </source>
</evidence>
<comment type="caution">
    <text evidence="4">The sequence shown here is derived from an EMBL/GenBank/DDBJ whole genome shotgun (WGS) entry which is preliminary data.</text>
</comment>
<evidence type="ECO:0000256" key="2">
    <source>
        <dbReference type="ARBA" id="ARBA00022679"/>
    </source>
</evidence>
<dbReference type="EC" id="2.4.-.-" evidence="4"/>
<dbReference type="InterPro" id="IPR029044">
    <property type="entry name" value="Nucleotide-diphossugar_trans"/>
</dbReference>
<keyword evidence="1 4" id="KW-0328">Glycosyltransferase</keyword>
<dbReference type="EMBL" id="DWZA01000091">
    <property type="protein sequence ID" value="HJA71929.1"/>
    <property type="molecule type" value="Genomic_DNA"/>
</dbReference>
<feature type="domain" description="Glycosyltransferase 2-like" evidence="3">
    <location>
        <begin position="5"/>
        <end position="109"/>
    </location>
</feature>
<sequence>MKLLSIAIPCYNSENYMRHCIESLLPGGDEVEILIVDDGSTKDRTGEIADEYARNYPNICRAIHQENGGHGEAVNAGLRNATGIYFKVVDSDDWVNEEAYKQILEVLRKFVYGQETLDMLVSNFVYEKEGMKRKKVMNYRTALPQHELITWDQVKMFMVGQYILMHSVIYRTQLLKECGLELPKHTFYVDNIFVYQPLPHVKTLYYLDVNFYRYFIGRSDQSVNEQVMIGRIDQQIKVTKLMLGYYDVTKLPCRKLRSYMIKYLEIMMTICSILAIKSGTEENLEKKKELWQYLKQQNFPLYLRLRWGFLGQSMNLPGKGGRQVSIAGYKITQRFFGFN</sequence>
<organism evidence="4 5">
    <name type="scientific">Candidatus Lachnoclostridium stercoravium</name>
    <dbReference type="NCBI Taxonomy" id="2838633"/>
    <lineage>
        <taxon>Bacteria</taxon>
        <taxon>Bacillati</taxon>
        <taxon>Bacillota</taxon>
        <taxon>Clostridia</taxon>
        <taxon>Lachnospirales</taxon>
        <taxon>Lachnospiraceae</taxon>
    </lineage>
</organism>
<dbReference type="PANTHER" id="PTHR22916">
    <property type="entry name" value="GLYCOSYLTRANSFERASE"/>
    <property type="match status" value="1"/>
</dbReference>
<keyword evidence="2 4" id="KW-0808">Transferase</keyword>
<dbReference type="AlphaFoldDB" id="A0A9D2HK21"/>
<name>A0A9D2HK21_9FIRM</name>
<dbReference type="Proteomes" id="UP000823900">
    <property type="component" value="Unassembled WGS sequence"/>
</dbReference>
<dbReference type="GO" id="GO:0016757">
    <property type="term" value="F:glycosyltransferase activity"/>
    <property type="evidence" value="ECO:0007669"/>
    <property type="project" value="UniProtKB-KW"/>
</dbReference>
<protein>
    <submittedName>
        <fullName evidence="4">Glycosyltransferase</fullName>
        <ecNumber evidence="4">2.4.-.-</ecNumber>
    </submittedName>
</protein>
<evidence type="ECO:0000313" key="5">
    <source>
        <dbReference type="Proteomes" id="UP000823900"/>
    </source>
</evidence>
<gene>
    <name evidence="4" type="ORF">IAA07_10215</name>
</gene>
<dbReference type="Gene3D" id="3.90.550.10">
    <property type="entry name" value="Spore Coat Polysaccharide Biosynthesis Protein SpsA, Chain A"/>
    <property type="match status" value="1"/>
</dbReference>
<proteinExistence type="predicted"/>